<dbReference type="InterPro" id="IPR014430">
    <property type="entry name" value="Scs7"/>
</dbReference>
<evidence type="ECO:0000313" key="8">
    <source>
        <dbReference type="EMBL" id="RRT42572.1"/>
    </source>
</evidence>
<organism evidence="8 9">
    <name type="scientific">Ensete ventricosum</name>
    <name type="common">Abyssinian banana</name>
    <name type="synonym">Musa ensete</name>
    <dbReference type="NCBI Taxonomy" id="4639"/>
    <lineage>
        <taxon>Eukaryota</taxon>
        <taxon>Viridiplantae</taxon>
        <taxon>Streptophyta</taxon>
        <taxon>Embryophyta</taxon>
        <taxon>Tracheophyta</taxon>
        <taxon>Spermatophyta</taxon>
        <taxon>Magnoliopsida</taxon>
        <taxon>Liliopsida</taxon>
        <taxon>Zingiberales</taxon>
        <taxon>Musaceae</taxon>
        <taxon>Ensete</taxon>
    </lineage>
</organism>
<feature type="non-terminal residue" evidence="8">
    <location>
        <position position="1"/>
    </location>
</feature>
<dbReference type="AlphaFoldDB" id="A0A426XSX1"/>
<accession>A0A426XSX1</accession>
<keyword evidence="7" id="KW-0472">Membrane</keyword>
<dbReference type="GO" id="GO:0005789">
    <property type="term" value="C:endoplasmic reticulum membrane"/>
    <property type="evidence" value="ECO:0007669"/>
    <property type="project" value="UniProtKB-SubCell"/>
</dbReference>
<dbReference type="GO" id="GO:0080132">
    <property type="term" value="F:fatty acid 2-hydroxylase activity"/>
    <property type="evidence" value="ECO:0007669"/>
    <property type="project" value="InterPro"/>
</dbReference>
<sequence length="168" mass="18662">VGHLGEAYQEWVHQPIASKEGPRLFANDLLEFWNLVKLIATPSTTPALFGGGLLGYVVYDCTHYYLHHGQPSKDPAKNLKVSLFLSIPALPSEPSLQNSKQGVWNNFFTLGLCFWDIAPNKILFLKQLILTHCGKGICKLRLDSTTSFLINVCIHITLSSPFLSHSAL</sequence>
<dbReference type="GO" id="GO:0006631">
    <property type="term" value="P:fatty acid metabolic process"/>
    <property type="evidence" value="ECO:0007669"/>
    <property type="project" value="TreeGrafter"/>
</dbReference>
<keyword evidence="5" id="KW-0560">Oxidoreductase</keyword>
<comment type="caution">
    <text evidence="8">The sequence shown here is derived from an EMBL/GenBank/DDBJ whole genome shotgun (WGS) entry which is preliminary data.</text>
</comment>
<dbReference type="PANTHER" id="PTHR12863">
    <property type="entry name" value="FATTY ACID HYDROXYLASE"/>
    <property type="match status" value="1"/>
</dbReference>
<protein>
    <submittedName>
        <fullName evidence="8">Uncharacterized protein</fullName>
    </submittedName>
</protein>
<dbReference type="EMBL" id="AMZH03017741">
    <property type="protein sequence ID" value="RRT42572.1"/>
    <property type="molecule type" value="Genomic_DNA"/>
</dbReference>
<gene>
    <name evidence="8" type="ORF">B296_00054334</name>
</gene>
<name>A0A426XSX1_ENSVE</name>
<evidence type="ECO:0000256" key="1">
    <source>
        <dbReference type="ARBA" id="ARBA00004477"/>
    </source>
</evidence>
<keyword evidence="6" id="KW-0443">Lipid metabolism</keyword>
<dbReference type="Proteomes" id="UP000287651">
    <property type="component" value="Unassembled WGS sequence"/>
</dbReference>
<evidence type="ECO:0000256" key="4">
    <source>
        <dbReference type="ARBA" id="ARBA00022989"/>
    </source>
</evidence>
<evidence type="ECO:0000256" key="3">
    <source>
        <dbReference type="ARBA" id="ARBA00022824"/>
    </source>
</evidence>
<evidence type="ECO:0000256" key="2">
    <source>
        <dbReference type="ARBA" id="ARBA00022692"/>
    </source>
</evidence>
<comment type="subcellular location">
    <subcellularLocation>
        <location evidence="1">Endoplasmic reticulum membrane</location>
        <topology evidence="1">Multi-pass membrane protein</topology>
    </subcellularLocation>
</comment>
<keyword evidence="2" id="KW-0812">Transmembrane</keyword>
<keyword evidence="3" id="KW-0256">Endoplasmic reticulum</keyword>
<evidence type="ECO:0000313" key="9">
    <source>
        <dbReference type="Proteomes" id="UP000287651"/>
    </source>
</evidence>
<keyword evidence="4" id="KW-1133">Transmembrane helix</keyword>
<reference evidence="8 9" key="1">
    <citation type="journal article" date="2014" name="Agronomy (Basel)">
        <title>A Draft Genome Sequence for Ensete ventricosum, the Drought-Tolerant Tree Against Hunger.</title>
        <authorList>
            <person name="Harrison J."/>
            <person name="Moore K.A."/>
            <person name="Paszkiewicz K."/>
            <person name="Jones T."/>
            <person name="Grant M."/>
            <person name="Ambacheew D."/>
            <person name="Muzemil S."/>
            <person name="Studholme D.J."/>
        </authorList>
    </citation>
    <scope>NUCLEOTIDE SEQUENCE [LARGE SCALE GENOMIC DNA]</scope>
</reference>
<dbReference type="PANTHER" id="PTHR12863:SF1">
    <property type="entry name" value="FATTY ACID 2-HYDROXYLASE"/>
    <property type="match status" value="1"/>
</dbReference>
<evidence type="ECO:0000256" key="5">
    <source>
        <dbReference type="ARBA" id="ARBA00023002"/>
    </source>
</evidence>
<proteinExistence type="predicted"/>
<evidence type="ECO:0000256" key="6">
    <source>
        <dbReference type="ARBA" id="ARBA00023098"/>
    </source>
</evidence>
<evidence type="ECO:0000256" key="7">
    <source>
        <dbReference type="ARBA" id="ARBA00023136"/>
    </source>
</evidence>